<dbReference type="RefSeq" id="WP_142491783.1">
    <property type="nucleotide sequence ID" value="NZ_FXTO01000002.1"/>
</dbReference>
<organism evidence="2 3">
    <name type="scientific">Thalassovita litoralis</name>
    <dbReference type="NCBI Taxonomy" id="1010611"/>
    <lineage>
        <taxon>Bacteria</taxon>
        <taxon>Pseudomonadati</taxon>
        <taxon>Pseudomonadota</taxon>
        <taxon>Alphaproteobacteria</taxon>
        <taxon>Rhodobacterales</taxon>
        <taxon>Roseobacteraceae</taxon>
        <taxon>Thalassovita</taxon>
    </lineage>
</organism>
<name>A0A521B0R7_9RHOB</name>
<protein>
    <recommendedName>
        <fullName evidence="1">Anti-sigma factor NepR domain-containing protein</fullName>
    </recommendedName>
</protein>
<accession>A0A521B0R7</accession>
<evidence type="ECO:0000313" key="2">
    <source>
        <dbReference type="EMBL" id="SMO40676.1"/>
    </source>
</evidence>
<dbReference type="AlphaFoldDB" id="A0A521B0R7"/>
<dbReference type="EMBL" id="FXTO01000002">
    <property type="protein sequence ID" value="SMO40676.1"/>
    <property type="molecule type" value="Genomic_DNA"/>
</dbReference>
<keyword evidence="3" id="KW-1185">Reference proteome</keyword>
<gene>
    <name evidence="2" type="ORF">SAMN06265173_1025</name>
</gene>
<feature type="domain" description="Anti-sigma factor NepR" evidence="1">
    <location>
        <begin position="13"/>
        <end position="45"/>
    </location>
</feature>
<evidence type="ECO:0000259" key="1">
    <source>
        <dbReference type="Pfam" id="PF18557"/>
    </source>
</evidence>
<proteinExistence type="predicted"/>
<reference evidence="2 3" key="1">
    <citation type="submission" date="2017-05" db="EMBL/GenBank/DDBJ databases">
        <authorList>
            <person name="Varghese N."/>
            <person name="Submissions S."/>
        </authorList>
    </citation>
    <scope>NUCLEOTIDE SEQUENCE [LARGE SCALE GENOMIC DNA]</scope>
    <source>
        <strain evidence="2 3">DSM 29506</strain>
    </source>
</reference>
<sequence length="50" mass="5978">MTEKQPKSSLEELIDDNLRKVYRQVEDEQVPDRFLELLEKLKQQENTDGT</sequence>
<dbReference type="Proteomes" id="UP000316030">
    <property type="component" value="Unassembled WGS sequence"/>
</dbReference>
<dbReference type="Pfam" id="PF18557">
    <property type="entry name" value="NepR"/>
    <property type="match status" value="1"/>
</dbReference>
<dbReference type="OrthoDB" id="7875342at2"/>
<evidence type="ECO:0000313" key="3">
    <source>
        <dbReference type="Proteomes" id="UP000316030"/>
    </source>
</evidence>
<dbReference type="InterPro" id="IPR041649">
    <property type="entry name" value="NepR"/>
</dbReference>